<evidence type="ECO:0000313" key="5">
    <source>
        <dbReference type="EMBL" id="KAJ9598228.1"/>
    </source>
</evidence>
<dbReference type="AlphaFoldDB" id="A0AAD8EPV8"/>
<keyword evidence="6" id="KW-1185">Reference proteome</keyword>
<dbReference type="InterPro" id="IPR036390">
    <property type="entry name" value="WH_DNA-bd_sf"/>
</dbReference>
<dbReference type="PANTHER" id="PTHR14145">
    <property type="entry name" value="26S PROTESOME SUBUNIT 6"/>
    <property type="match status" value="1"/>
</dbReference>
<protein>
    <recommendedName>
        <fullName evidence="2">26S proteasome non-ATPase regulatory subunit 6</fullName>
    </recommendedName>
</protein>
<evidence type="ECO:0000259" key="4">
    <source>
        <dbReference type="PROSITE" id="PS50250"/>
    </source>
</evidence>
<reference evidence="5" key="2">
    <citation type="submission" date="2023-05" db="EMBL/GenBank/DDBJ databases">
        <authorList>
            <person name="Fouks B."/>
        </authorList>
    </citation>
    <scope>NUCLEOTIDE SEQUENCE</scope>
    <source>
        <strain evidence="5">Stay&amp;Tobe</strain>
        <tissue evidence="5">Testes</tissue>
    </source>
</reference>
<dbReference type="SMART" id="SM00088">
    <property type="entry name" value="PINT"/>
    <property type="match status" value="1"/>
</dbReference>
<dbReference type="PROSITE" id="PS50250">
    <property type="entry name" value="PCI"/>
    <property type="match status" value="1"/>
</dbReference>
<evidence type="ECO:0000256" key="2">
    <source>
        <dbReference type="ARBA" id="ARBA00014932"/>
    </source>
</evidence>
<dbReference type="Pfam" id="PF10602">
    <property type="entry name" value="RPN7"/>
    <property type="match status" value="1"/>
</dbReference>
<comment type="caution">
    <text evidence="5">The sequence shown here is derived from an EMBL/GenBank/DDBJ whole genome shotgun (WGS) entry which is preliminary data.</text>
</comment>
<dbReference type="Pfam" id="PF01399">
    <property type="entry name" value="PCI"/>
    <property type="match status" value="1"/>
</dbReference>
<feature type="domain" description="PCI" evidence="4">
    <location>
        <begin position="194"/>
        <end position="363"/>
    </location>
</feature>
<dbReference type="Proteomes" id="UP001233999">
    <property type="component" value="Unassembled WGS sequence"/>
</dbReference>
<dbReference type="InterPro" id="IPR049549">
    <property type="entry name" value="RPN7_PSMD6_C"/>
</dbReference>
<dbReference type="InterPro" id="IPR000717">
    <property type="entry name" value="PCI_dom"/>
</dbReference>
<sequence length="409" mass="47100">MIELESEGKTPEYMELADLKFMLSLPEYRDNDTLKQKLMTGIQANDMAPYYSIVCSDFGWELNDDLLLKMQEVNAAKLLDFDRYDTVKSNDDDVNPKLWQGKLEYLCSIGDKEISLKLARDKSQDTSLSVNCRLDAIFTTFRIAYFHGCDLKNMRNAIEKANELIDVSTGVGGDWSARNKLKAYEAVCSLGHRNYSRAAYLFLDAVPTFESYELLDFVSMIKYTVLSCMIALSRCEMNTKFKKNSALTQALHTHNSDIRRFYEYLYDGQYALFFESLAKIEKSMRNDKLLHPHYRHYVREMRLKAYSQLLQAYSSLSLKSMADAFNVSEEYIEKEVSRFAALGRLQCKIDCVARRVIPSGFVSDGRCENNLSASVPEAMYKQGIMYQVTIKHGDILLNRLKKLGRVMDF</sequence>
<dbReference type="EMBL" id="JASPKZ010001233">
    <property type="protein sequence ID" value="KAJ9598228.1"/>
    <property type="molecule type" value="Genomic_DNA"/>
</dbReference>
<evidence type="ECO:0000313" key="6">
    <source>
        <dbReference type="Proteomes" id="UP001233999"/>
    </source>
</evidence>
<dbReference type="Gene3D" id="1.25.40.570">
    <property type="match status" value="1"/>
</dbReference>
<evidence type="ECO:0000256" key="1">
    <source>
        <dbReference type="ARBA" id="ARBA00005717"/>
    </source>
</evidence>
<organism evidence="5 6">
    <name type="scientific">Diploptera punctata</name>
    <name type="common">Pacific beetle cockroach</name>
    <dbReference type="NCBI Taxonomy" id="6984"/>
    <lineage>
        <taxon>Eukaryota</taxon>
        <taxon>Metazoa</taxon>
        <taxon>Ecdysozoa</taxon>
        <taxon>Arthropoda</taxon>
        <taxon>Hexapoda</taxon>
        <taxon>Insecta</taxon>
        <taxon>Pterygota</taxon>
        <taxon>Neoptera</taxon>
        <taxon>Polyneoptera</taxon>
        <taxon>Dictyoptera</taxon>
        <taxon>Blattodea</taxon>
        <taxon>Blaberoidea</taxon>
        <taxon>Blaberidae</taxon>
        <taxon>Diplopterinae</taxon>
        <taxon>Diploptera</taxon>
    </lineage>
</organism>
<gene>
    <name evidence="5" type="ORF">L9F63_011049</name>
</gene>
<evidence type="ECO:0000256" key="3">
    <source>
        <dbReference type="ARBA" id="ARBA00022942"/>
    </source>
</evidence>
<proteinExistence type="inferred from homology"/>
<dbReference type="FunFam" id="1.25.40.570:FF:000005">
    <property type="entry name" value="26S proteasome regulatory subunit N7"/>
    <property type="match status" value="1"/>
</dbReference>
<comment type="similarity">
    <text evidence="1">Belongs to the proteasome subunit S10 family.</text>
</comment>
<dbReference type="InterPro" id="IPR019585">
    <property type="entry name" value="Rpn7/CSN1"/>
</dbReference>
<reference evidence="5" key="1">
    <citation type="journal article" date="2023" name="IScience">
        <title>Live-bearing cockroach genome reveals convergent evolutionary mechanisms linked to viviparity in insects and beyond.</title>
        <authorList>
            <person name="Fouks B."/>
            <person name="Harrison M.C."/>
            <person name="Mikhailova A.A."/>
            <person name="Marchal E."/>
            <person name="English S."/>
            <person name="Carruthers M."/>
            <person name="Jennings E.C."/>
            <person name="Chiamaka E.L."/>
            <person name="Frigard R.A."/>
            <person name="Pippel M."/>
            <person name="Attardo G.M."/>
            <person name="Benoit J.B."/>
            <person name="Bornberg-Bauer E."/>
            <person name="Tobe S.S."/>
        </authorList>
    </citation>
    <scope>NUCLEOTIDE SEQUENCE</scope>
    <source>
        <strain evidence="5">Stay&amp;Tobe</strain>
    </source>
</reference>
<name>A0AAD8EPV8_DIPPU</name>
<dbReference type="InterPro" id="IPR045135">
    <property type="entry name" value="Rpn7_N"/>
</dbReference>
<dbReference type="Pfam" id="PF21154">
    <property type="entry name" value="RPN7_PSMD6_C"/>
    <property type="match status" value="1"/>
</dbReference>
<accession>A0AAD8EPV8</accession>
<keyword evidence="3" id="KW-0647">Proteasome</keyword>
<dbReference type="SUPFAM" id="SSF46785">
    <property type="entry name" value="Winged helix' DNA-binding domain"/>
    <property type="match status" value="1"/>
</dbReference>
<dbReference type="PANTHER" id="PTHR14145:SF1">
    <property type="entry name" value="26S PROTEASOME NON-ATPASE REGULATORY SUBUNIT 6"/>
    <property type="match status" value="1"/>
</dbReference>
<dbReference type="GO" id="GO:0005838">
    <property type="term" value="C:proteasome regulatory particle"/>
    <property type="evidence" value="ECO:0007669"/>
    <property type="project" value="TreeGrafter"/>
</dbReference>
<dbReference type="GO" id="GO:0043161">
    <property type="term" value="P:proteasome-mediated ubiquitin-dependent protein catabolic process"/>
    <property type="evidence" value="ECO:0007669"/>
    <property type="project" value="TreeGrafter"/>
</dbReference>